<gene>
    <name evidence="1" type="ORF">ENW96_06575</name>
</gene>
<protein>
    <submittedName>
        <fullName evidence="1">Type II toxin-antitoxin system PemK/MazF family toxin</fullName>
    </submittedName>
</protein>
<comment type="caution">
    <text evidence="1">The sequence shown here is derived from an EMBL/GenBank/DDBJ whole genome shotgun (WGS) entry which is preliminary data.</text>
</comment>
<dbReference type="GO" id="GO:0003677">
    <property type="term" value="F:DNA binding"/>
    <property type="evidence" value="ECO:0007669"/>
    <property type="project" value="InterPro"/>
</dbReference>
<dbReference type="GO" id="GO:0006402">
    <property type="term" value="P:mRNA catabolic process"/>
    <property type="evidence" value="ECO:0007669"/>
    <property type="project" value="TreeGrafter"/>
</dbReference>
<dbReference type="InterPro" id="IPR003477">
    <property type="entry name" value="PemK-like"/>
</dbReference>
<accession>A0A7C3V7R8</accession>
<name>A0A7C3V7R8_9BACT</name>
<dbReference type="Pfam" id="PF02452">
    <property type="entry name" value="PemK_toxin"/>
    <property type="match status" value="1"/>
</dbReference>
<dbReference type="InterPro" id="IPR011067">
    <property type="entry name" value="Plasmid_toxin/cell-grow_inhib"/>
</dbReference>
<dbReference type="PANTHER" id="PTHR33988:SF2">
    <property type="entry name" value="ENDORIBONUCLEASE MAZF"/>
    <property type="match status" value="1"/>
</dbReference>
<reference evidence="1" key="1">
    <citation type="journal article" date="2020" name="mSystems">
        <title>Genome- and Community-Level Interaction Insights into Carbon Utilization and Element Cycling Functions of Hydrothermarchaeota in Hydrothermal Sediment.</title>
        <authorList>
            <person name="Zhou Z."/>
            <person name="Liu Y."/>
            <person name="Xu W."/>
            <person name="Pan J."/>
            <person name="Luo Z.H."/>
            <person name="Li M."/>
        </authorList>
    </citation>
    <scope>NUCLEOTIDE SEQUENCE [LARGE SCALE GENOMIC DNA]</scope>
    <source>
        <strain evidence="1">SpSt-897</strain>
    </source>
</reference>
<organism evidence="1">
    <name type="scientific">Desulfobacca acetoxidans</name>
    <dbReference type="NCBI Taxonomy" id="60893"/>
    <lineage>
        <taxon>Bacteria</taxon>
        <taxon>Pseudomonadati</taxon>
        <taxon>Thermodesulfobacteriota</taxon>
        <taxon>Desulfobaccia</taxon>
        <taxon>Desulfobaccales</taxon>
        <taxon>Desulfobaccaceae</taxon>
        <taxon>Desulfobacca</taxon>
    </lineage>
</organism>
<dbReference type="EMBL" id="DTMF01000166">
    <property type="protein sequence ID" value="HGF34040.1"/>
    <property type="molecule type" value="Genomic_DNA"/>
</dbReference>
<dbReference type="AlphaFoldDB" id="A0A7C3V7R8"/>
<sequence>MTVYKRGDVILVKFPYSDLVRYKKRPALVVQDETVETGLSQRVVVQITSNLERIGETRVLVKKDSPEGLAMGILSDSVIVADHLATVLPREIDKVIGRCNCMPEVEAALRRVLGL</sequence>
<dbReference type="GO" id="GO:0004521">
    <property type="term" value="F:RNA endonuclease activity"/>
    <property type="evidence" value="ECO:0007669"/>
    <property type="project" value="TreeGrafter"/>
</dbReference>
<dbReference type="GO" id="GO:0016075">
    <property type="term" value="P:rRNA catabolic process"/>
    <property type="evidence" value="ECO:0007669"/>
    <property type="project" value="TreeGrafter"/>
</dbReference>
<dbReference type="PANTHER" id="PTHR33988">
    <property type="entry name" value="ENDORIBONUCLEASE MAZF-RELATED"/>
    <property type="match status" value="1"/>
</dbReference>
<dbReference type="Gene3D" id="2.30.30.110">
    <property type="match status" value="1"/>
</dbReference>
<evidence type="ECO:0000313" key="1">
    <source>
        <dbReference type="EMBL" id="HGF34040.1"/>
    </source>
</evidence>
<proteinExistence type="predicted"/>
<dbReference type="SUPFAM" id="SSF50118">
    <property type="entry name" value="Cell growth inhibitor/plasmid maintenance toxic component"/>
    <property type="match status" value="1"/>
</dbReference>